<sequence>MPRFNDKWKVGPHGRLEKLDEGLLTVAGEIHMPLGYFPRRMTVVGLSGRRTAIWSAIPLAEPQMREIEALGAPTFLIVPGPGHRLDIRPWKARYPEAKIVCVPGAWDAVEEAVKVDATSAVWADPSVQLETVPGTEGKEAALLVRREGGITLVINDLLANVRHPHGIGAHIMARLLGFGVSYPQIPRISKWMFVKDKTALATAFREWADEPDLKRIVVSHGDVIAAEPRKVLQRVAADLDG</sequence>
<comment type="caution">
    <text evidence="1">The sequence shown here is derived from an EMBL/GenBank/DDBJ whole genome shotgun (WGS) entry which is preliminary data.</text>
</comment>
<proteinExistence type="predicted"/>
<reference evidence="1 2" key="1">
    <citation type="submission" date="2023-08" db="EMBL/GenBank/DDBJ databases">
        <title>Implementing the SeqCode for naming new Mesorhizobium species isolated from Vachellia karroo root nodules.</title>
        <authorList>
            <person name="Van Lill M."/>
        </authorList>
    </citation>
    <scope>NUCLEOTIDE SEQUENCE [LARGE SCALE GENOMIC DNA]</scope>
    <source>
        <strain evidence="1 2">VK23A</strain>
    </source>
</reference>
<accession>A0ABU4XAV5</accession>
<keyword evidence="2" id="KW-1185">Reference proteome</keyword>
<protein>
    <submittedName>
        <fullName evidence="1">Uncharacterized protein</fullName>
    </submittedName>
</protein>
<evidence type="ECO:0000313" key="2">
    <source>
        <dbReference type="Proteomes" id="UP001271780"/>
    </source>
</evidence>
<name>A0ABU4XAV5_9HYPH</name>
<organism evidence="1 2">
    <name type="scientific">Mesorhizobium dulcispinae</name>
    <dbReference type="NCBI Taxonomy" id="3072316"/>
    <lineage>
        <taxon>Bacteria</taxon>
        <taxon>Pseudomonadati</taxon>
        <taxon>Pseudomonadota</taxon>
        <taxon>Alphaproteobacteria</taxon>
        <taxon>Hyphomicrobiales</taxon>
        <taxon>Phyllobacteriaceae</taxon>
        <taxon>Mesorhizobium</taxon>
    </lineage>
</organism>
<dbReference type="EMBL" id="JAVIIZ010000003">
    <property type="protein sequence ID" value="MDX8471929.1"/>
    <property type="molecule type" value="Genomic_DNA"/>
</dbReference>
<dbReference type="Proteomes" id="UP001271780">
    <property type="component" value="Unassembled WGS sequence"/>
</dbReference>
<evidence type="ECO:0000313" key="1">
    <source>
        <dbReference type="EMBL" id="MDX8471929.1"/>
    </source>
</evidence>
<dbReference type="RefSeq" id="WP_320316238.1">
    <property type="nucleotide sequence ID" value="NZ_JAVIIX010000004.1"/>
</dbReference>
<gene>
    <name evidence="1" type="ORF">RFM27_07595</name>
</gene>